<protein>
    <submittedName>
        <fullName evidence="2">Uncharacterized protein</fullName>
    </submittedName>
</protein>
<feature type="compositionally biased region" description="Basic and acidic residues" evidence="1">
    <location>
        <begin position="60"/>
        <end position="69"/>
    </location>
</feature>
<dbReference type="EMBL" id="ASPP01025201">
    <property type="protein sequence ID" value="ETO08270.1"/>
    <property type="molecule type" value="Genomic_DNA"/>
</dbReference>
<sequence>MKNNVNTKLVLNPLEEDSDFAEKKEPEMESLQATLVRNGSDNYKRESSGSGIFNGNDAGLFDRGEEKSSRNKASAHFKTAKSVPKLNSSRLKKPQLEGVLKLLYLQDAFAVDYTRDRDKFDKKKKMLKNLGKDNIIL</sequence>
<comment type="caution">
    <text evidence="2">The sequence shown here is derived from an EMBL/GenBank/DDBJ whole genome shotgun (WGS) entry which is preliminary data.</text>
</comment>
<evidence type="ECO:0000313" key="2">
    <source>
        <dbReference type="EMBL" id="ETO08270.1"/>
    </source>
</evidence>
<dbReference type="Proteomes" id="UP000023152">
    <property type="component" value="Unassembled WGS sequence"/>
</dbReference>
<evidence type="ECO:0000256" key="1">
    <source>
        <dbReference type="SAM" id="MobiDB-lite"/>
    </source>
</evidence>
<accession>X6M5G4</accession>
<reference evidence="2 3" key="1">
    <citation type="journal article" date="2013" name="Curr. Biol.">
        <title>The Genome of the Foraminiferan Reticulomyxa filosa.</title>
        <authorList>
            <person name="Glockner G."/>
            <person name="Hulsmann N."/>
            <person name="Schleicher M."/>
            <person name="Noegel A.A."/>
            <person name="Eichinger L."/>
            <person name="Gallinger C."/>
            <person name="Pawlowski J."/>
            <person name="Sierra R."/>
            <person name="Euteneuer U."/>
            <person name="Pillet L."/>
            <person name="Moustafa A."/>
            <person name="Platzer M."/>
            <person name="Groth M."/>
            <person name="Szafranski K."/>
            <person name="Schliwa M."/>
        </authorList>
    </citation>
    <scope>NUCLEOTIDE SEQUENCE [LARGE SCALE GENOMIC DNA]</scope>
</reference>
<keyword evidence="3" id="KW-1185">Reference proteome</keyword>
<feature type="region of interest" description="Disordered" evidence="1">
    <location>
        <begin position="1"/>
        <end position="25"/>
    </location>
</feature>
<name>X6M5G4_RETFI</name>
<feature type="region of interest" description="Disordered" evidence="1">
    <location>
        <begin position="55"/>
        <end position="89"/>
    </location>
</feature>
<gene>
    <name evidence="2" type="ORF">RFI_29118</name>
</gene>
<proteinExistence type="predicted"/>
<organism evidence="2 3">
    <name type="scientific">Reticulomyxa filosa</name>
    <dbReference type="NCBI Taxonomy" id="46433"/>
    <lineage>
        <taxon>Eukaryota</taxon>
        <taxon>Sar</taxon>
        <taxon>Rhizaria</taxon>
        <taxon>Retaria</taxon>
        <taxon>Foraminifera</taxon>
        <taxon>Monothalamids</taxon>
        <taxon>Reticulomyxidae</taxon>
        <taxon>Reticulomyxa</taxon>
    </lineage>
</organism>
<dbReference type="AlphaFoldDB" id="X6M5G4"/>
<evidence type="ECO:0000313" key="3">
    <source>
        <dbReference type="Proteomes" id="UP000023152"/>
    </source>
</evidence>